<dbReference type="InterPro" id="IPR036291">
    <property type="entry name" value="NAD(P)-bd_dom_sf"/>
</dbReference>
<reference evidence="1" key="2">
    <citation type="submission" date="2020-09" db="EMBL/GenBank/DDBJ databases">
        <authorList>
            <person name="Sun Q."/>
            <person name="Kim S."/>
        </authorList>
    </citation>
    <scope>NUCLEOTIDE SEQUENCE</scope>
    <source>
        <strain evidence="1">KCTC 23430</strain>
    </source>
</reference>
<proteinExistence type="predicted"/>
<accession>A0A918XGQ8</accession>
<sequence>MLKKLLLLPLLLIVVATVGLNLWGLSHQGTHEPGSDANINPDANRVVVVFGATGSVGDSLLKTAMAAPQVEEVHVVTRRTSPRIDAGVASGRITLHMHSDFTDYTALEQVLRKTNTVVWGLGTTSIGMDDDTYTRIHVDFPMAFIRDWLTYAQTVPRSFHFVTGMGTDPEGDQHWAREKGRTEREMARYAMGNQLRTFSYRSGFIQPASDTINAGHTLLMWLSRPGYLAVTGEELGESMLEISARVDELPNGSLIDNADTVAYAQAYQQRMNTP</sequence>
<dbReference type="PANTHER" id="PTHR14097">
    <property type="entry name" value="OXIDOREDUCTASE HTATIP2"/>
    <property type="match status" value="1"/>
</dbReference>
<organism evidence="1 2">
    <name type="scientific">Parahalioglobus pacificus</name>
    <dbReference type="NCBI Taxonomy" id="930806"/>
    <lineage>
        <taxon>Bacteria</taxon>
        <taxon>Pseudomonadati</taxon>
        <taxon>Pseudomonadota</taxon>
        <taxon>Gammaproteobacteria</taxon>
        <taxon>Cellvibrionales</taxon>
        <taxon>Halieaceae</taxon>
        <taxon>Parahalioglobus</taxon>
    </lineage>
</organism>
<dbReference type="SUPFAM" id="SSF51735">
    <property type="entry name" value="NAD(P)-binding Rossmann-fold domains"/>
    <property type="match status" value="1"/>
</dbReference>
<evidence type="ECO:0000313" key="1">
    <source>
        <dbReference type="EMBL" id="GHD30960.1"/>
    </source>
</evidence>
<dbReference type="RefSeq" id="WP_189476486.1">
    <property type="nucleotide sequence ID" value="NZ_BMYM01000001.1"/>
</dbReference>
<dbReference type="PANTHER" id="PTHR14097:SF8">
    <property type="entry name" value="NAD(P)-BINDING DOMAIN-CONTAINING PROTEIN"/>
    <property type="match status" value="1"/>
</dbReference>
<evidence type="ECO:0008006" key="3">
    <source>
        <dbReference type="Google" id="ProtNLM"/>
    </source>
</evidence>
<comment type="caution">
    <text evidence="1">The sequence shown here is derived from an EMBL/GenBank/DDBJ whole genome shotgun (WGS) entry which is preliminary data.</text>
</comment>
<keyword evidence="2" id="KW-1185">Reference proteome</keyword>
<gene>
    <name evidence="1" type="ORF">GCM10007053_13370</name>
</gene>
<protein>
    <recommendedName>
        <fullName evidence="3">NAD(P)-binding domain-containing protein</fullName>
    </recommendedName>
</protein>
<dbReference type="Gene3D" id="3.40.50.720">
    <property type="entry name" value="NAD(P)-binding Rossmann-like Domain"/>
    <property type="match status" value="1"/>
</dbReference>
<evidence type="ECO:0000313" key="2">
    <source>
        <dbReference type="Proteomes" id="UP000644693"/>
    </source>
</evidence>
<dbReference type="Proteomes" id="UP000644693">
    <property type="component" value="Unassembled WGS sequence"/>
</dbReference>
<reference evidence="1" key="1">
    <citation type="journal article" date="2014" name="Int. J. Syst. Evol. Microbiol.">
        <title>Complete genome sequence of Corynebacterium casei LMG S-19264T (=DSM 44701T), isolated from a smear-ripened cheese.</title>
        <authorList>
            <consortium name="US DOE Joint Genome Institute (JGI-PGF)"/>
            <person name="Walter F."/>
            <person name="Albersmeier A."/>
            <person name="Kalinowski J."/>
            <person name="Ruckert C."/>
        </authorList>
    </citation>
    <scope>NUCLEOTIDE SEQUENCE</scope>
    <source>
        <strain evidence="1">KCTC 23430</strain>
    </source>
</reference>
<dbReference type="AlphaFoldDB" id="A0A918XGQ8"/>
<name>A0A918XGQ8_9GAMM</name>
<dbReference type="EMBL" id="BMYM01000001">
    <property type="protein sequence ID" value="GHD30960.1"/>
    <property type="molecule type" value="Genomic_DNA"/>
</dbReference>